<keyword evidence="1" id="KW-0949">S-adenosyl-L-methionine</keyword>
<gene>
    <name evidence="6" type="ORF">US05_C0007G0009</name>
</gene>
<dbReference type="AlphaFoldDB" id="A0A0G0DUD8"/>
<keyword evidence="3" id="KW-0408">Iron</keyword>
<keyword evidence="2" id="KW-0479">Metal-binding</keyword>
<feature type="domain" description="Radical SAM core" evidence="5">
    <location>
        <begin position="1"/>
        <end position="211"/>
    </location>
</feature>
<proteinExistence type="predicted"/>
<dbReference type="PANTHER" id="PTHR11228">
    <property type="entry name" value="RADICAL SAM DOMAIN PROTEIN"/>
    <property type="match status" value="1"/>
</dbReference>
<dbReference type="InterPro" id="IPR013785">
    <property type="entry name" value="Aldolase_TIM"/>
</dbReference>
<dbReference type="NCBIfam" id="TIGR04085">
    <property type="entry name" value="rSAM_more_4Fe4S"/>
    <property type="match status" value="1"/>
</dbReference>
<dbReference type="InterPro" id="IPR007197">
    <property type="entry name" value="rSAM"/>
</dbReference>
<dbReference type="Pfam" id="PF04055">
    <property type="entry name" value="Radical_SAM"/>
    <property type="match status" value="1"/>
</dbReference>
<dbReference type="SUPFAM" id="SSF102114">
    <property type="entry name" value="Radical SAM enzymes"/>
    <property type="match status" value="1"/>
</dbReference>
<evidence type="ECO:0000259" key="5">
    <source>
        <dbReference type="PROSITE" id="PS51918"/>
    </source>
</evidence>
<evidence type="ECO:0000313" key="7">
    <source>
        <dbReference type="Proteomes" id="UP000034606"/>
    </source>
</evidence>
<dbReference type="GO" id="GO:0051536">
    <property type="term" value="F:iron-sulfur cluster binding"/>
    <property type="evidence" value="ECO:0007669"/>
    <property type="project" value="UniProtKB-KW"/>
</dbReference>
<comment type="caution">
    <text evidence="6">The sequence shown here is derived from an EMBL/GenBank/DDBJ whole genome shotgun (WGS) entry which is preliminary data.</text>
</comment>
<evidence type="ECO:0000256" key="3">
    <source>
        <dbReference type="ARBA" id="ARBA00023004"/>
    </source>
</evidence>
<dbReference type="CDD" id="cd01335">
    <property type="entry name" value="Radical_SAM"/>
    <property type="match status" value="1"/>
</dbReference>
<evidence type="ECO:0000313" key="6">
    <source>
        <dbReference type="EMBL" id="KKP98144.1"/>
    </source>
</evidence>
<dbReference type="SFLD" id="SFLDS00029">
    <property type="entry name" value="Radical_SAM"/>
    <property type="match status" value="1"/>
</dbReference>
<dbReference type="InterPro" id="IPR023885">
    <property type="entry name" value="4Fe4S-binding_SPASM_dom"/>
</dbReference>
<evidence type="ECO:0000256" key="2">
    <source>
        <dbReference type="ARBA" id="ARBA00022723"/>
    </source>
</evidence>
<dbReference type="SFLD" id="SFLDG01067">
    <property type="entry name" value="SPASM/twitch_domain_containing"/>
    <property type="match status" value="1"/>
</dbReference>
<dbReference type="PROSITE" id="PS51918">
    <property type="entry name" value="RADICAL_SAM"/>
    <property type="match status" value="1"/>
</dbReference>
<keyword evidence="4" id="KW-0411">Iron-sulfur</keyword>
<dbReference type="GO" id="GO:0046872">
    <property type="term" value="F:metal ion binding"/>
    <property type="evidence" value="ECO:0007669"/>
    <property type="project" value="UniProtKB-KW"/>
</dbReference>
<protein>
    <recommendedName>
        <fullName evidence="5">Radical SAM core domain-containing protein</fullName>
    </recommendedName>
</protein>
<dbReference type="EMBL" id="LBRM01000007">
    <property type="protein sequence ID" value="KKP98144.1"/>
    <property type="molecule type" value="Genomic_DNA"/>
</dbReference>
<accession>A0A0G0DUD8</accession>
<reference evidence="6 7" key="1">
    <citation type="journal article" date="2015" name="Nature">
        <title>rRNA introns, odd ribosomes, and small enigmatic genomes across a large radiation of phyla.</title>
        <authorList>
            <person name="Brown C.T."/>
            <person name="Hug L.A."/>
            <person name="Thomas B.C."/>
            <person name="Sharon I."/>
            <person name="Castelle C.J."/>
            <person name="Singh A."/>
            <person name="Wilkins M.J."/>
            <person name="Williams K.H."/>
            <person name="Banfield J.F."/>
        </authorList>
    </citation>
    <scope>NUCLEOTIDE SEQUENCE [LARGE SCALE GENOMIC DNA]</scope>
</reference>
<dbReference type="PANTHER" id="PTHR11228:SF7">
    <property type="entry name" value="PQQA PEPTIDE CYCLASE"/>
    <property type="match status" value="1"/>
</dbReference>
<dbReference type="InterPro" id="IPR050377">
    <property type="entry name" value="Radical_SAM_PqqE_MftC-like"/>
</dbReference>
<dbReference type="GO" id="GO:0003824">
    <property type="term" value="F:catalytic activity"/>
    <property type="evidence" value="ECO:0007669"/>
    <property type="project" value="InterPro"/>
</dbReference>
<dbReference type="Gene3D" id="3.20.20.70">
    <property type="entry name" value="Aldolase class I"/>
    <property type="match status" value="1"/>
</dbReference>
<sequence length="339" mass="38402">MICWLTVNRACNMRCNWCYAKADNFSSVSTMTSIVFEKILSAISSTSIKKFILIGGEPTLHNQLPSMINRLKPAKVLLVTNAVKLADKKYLKLLIDNGLDMVTVSLKGATEEQYKQNTGVACLKSVEKAVANLNDFKINYSISVTFSSSIMTTLPMVLDWMKSTNAKVMSINYCRPVVLDNKVSIKEVPHPKEMAQKTIDSYEMIKSSGVRCVYNFLLPLCLLPIEFINELLSKDLLTTVCQLQTNNGLIFMPDGNLVPCNHLFEYSLGKLGVDFNTNTEFEKFRKKDEIISFYQKTQNLPDVRCKQCNLQKHCGGGCFIQYLQYDSSEIIIKPFIERR</sequence>
<name>A0A0G0DUD8_9BACT</name>
<evidence type="ECO:0000256" key="1">
    <source>
        <dbReference type="ARBA" id="ARBA00022691"/>
    </source>
</evidence>
<dbReference type="InterPro" id="IPR058240">
    <property type="entry name" value="rSAM_sf"/>
</dbReference>
<evidence type="ECO:0000256" key="4">
    <source>
        <dbReference type="ARBA" id="ARBA00023014"/>
    </source>
</evidence>
<dbReference type="Proteomes" id="UP000034606">
    <property type="component" value="Unassembled WGS sequence"/>
</dbReference>
<organism evidence="6 7">
    <name type="scientific">Candidatus Nomurabacteria bacterium GW2011_GWA1_36_15</name>
    <dbReference type="NCBI Taxonomy" id="1618728"/>
    <lineage>
        <taxon>Bacteria</taxon>
        <taxon>Candidatus Nomuraibacteriota</taxon>
    </lineage>
</organism>